<dbReference type="PANTHER" id="PTHR31973">
    <property type="entry name" value="POLYPROTEIN, PUTATIVE-RELATED"/>
    <property type="match status" value="1"/>
</dbReference>
<dbReference type="PANTHER" id="PTHR31973:SF187">
    <property type="entry name" value="MUTATOR TRANSPOSASE MUDRA PROTEIN"/>
    <property type="match status" value="1"/>
</dbReference>
<dbReference type="PROSITE" id="PS50966">
    <property type="entry name" value="ZF_SWIM"/>
    <property type="match status" value="1"/>
</dbReference>
<keyword evidence="2 4" id="KW-0863">Zinc-finger</keyword>
<evidence type="ECO:0000259" key="6">
    <source>
        <dbReference type="PROSITE" id="PS50966"/>
    </source>
</evidence>
<evidence type="ECO:0000256" key="3">
    <source>
        <dbReference type="ARBA" id="ARBA00022833"/>
    </source>
</evidence>
<evidence type="ECO:0000256" key="5">
    <source>
        <dbReference type="SAM" id="MobiDB-lite"/>
    </source>
</evidence>
<dbReference type="EMBL" id="JAUUTY010000005">
    <property type="protein sequence ID" value="KAK1629845.1"/>
    <property type="molecule type" value="Genomic_DNA"/>
</dbReference>
<evidence type="ECO:0000313" key="8">
    <source>
        <dbReference type="Proteomes" id="UP001231189"/>
    </source>
</evidence>
<evidence type="ECO:0000313" key="7">
    <source>
        <dbReference type="EMBL" id="KAK1629845.1"/>
    </source>
</evidence>
<dbReference type="SMART" id="SM00575">
    <property type="entry name" value="ZnF_PMZ"/>
    <property type="match status" value="1"/>
</dbReference>
<keyword evidence="3" id="KW-0862">Zinc</keyword>
<gene>
    <name evidence="7" type="ORF">QYE76_004160</name>
</gene>
<comment type="caution">
    <text evidence="7">The sequence shown here is derived from an EMBL/GenBank/DDBJ whole genome shotgun (WGS) entry which is preliminary data.</text>
</comment>
<name>A0AAD8RRQ1_LOLMU</name>
<accession>A0AAD8RRQ1</accession>
<evidence type="ECO:0000256" key="4">
    <source>
        <dbReference type="PROSITE-ProRule" id="PRU00325"/>
    </source>
</evidence>
<evidence type="ECO:0000256" key="1">
    <source>
        <dbReference type="ARBA" id="ARBA00022723"/>
    </source>
</evidence>
<sequence>MDSASYSYTKHGFEVAMESMKAECYEAWEWLMNIPVACWARHAFDSNCKTDLVVNNLSEVFNRMILDVRSKPIKTMLEGIRTKIMVRNEGKRTGAANARWVITPTYTEKLEENKKYSRMYTARKVKGGLWQVSMGVDKSYAVNLEDRTCGCRKWDVTGIPCNHAICAIYKSRQHPEDFVHEFFKKPMYLEAYNPVVYPVPGVDCWTRTDTPDIDPPVFKLSKGRDHTKRRKGQFEPPAPRATSRMGTITCELKELHILLLPRLHQRMLLQIGLLRLMLLQLHLGLLRLLLLQLHPGLLRQLHVQLHLGLLRLLPQHCLLQLQHALLQLKHGLVRLLQVQVLRLLQQGQDAHSLHQGAPQPMPKGGHQG</sequence>
<feature type="region of interest" description="Disordered" evidence="5">
    <location>
        <begin position="220"/>
        <end position="242"/>
    </location>
</feature>
<dbReference type="Pfam" id="PF04434">
    <property type="entry name" value="SWIM"/>
    <property type="match status" value="1"/>
</dbReference>
<dbReference type="InterPro" id="IPR007527">
    <property type="entry name" value="Znf_SWIM"/>
</dbReference>
<dbReference type="GO" id="GO:0008270">
    <property type="term" value="F:zinc ion binding"/>
    <property type="evidence" value="ECO:0007669"/>
    <property type="project" value="UniProtKB-KW"/>
</dbReference>
<organism evidence="7 8">
    <name type="scientific">Lolium multiflorum</name>
    <name type="common">Italian ryegrass</name>
    <name type="synonym">Lolium perenne subsp. multiflorum</name>
    <dbReference type="NCBI Taxonomy" id="4521"/>
    <lineage>
        <taxon>Eukaryota</taxon>
        <taxon>Viridiplantae</taxon>
        <taxon>Streptophyta</taxon>
        <taxon>Embryophyta</taxon>
        <taxon>Tracheophyta</taxon>
        <taxon>Spermatophyta</taxon>
        <taxon>Magnoliopsida</taxon>
        <taxon>Liliopsida</taxon>
        <taxon>Poales</taxon>
        <taxon>Poaceae</taxon>
        <taxon>BOP clade</taxon>
        <taxon>Pooideae</taxon>
        <taxon>Poodae</taxon>
        <taxon>Poeae</taxon>
        <taxon>Poeae Chloroplast Group 2 (Poeae type)</taxon>
        <taxon>Loliodinae</taxon>
        <taxon>Loliinae</taxon>
        <taxon>Lolium</taxon>
    </lineage>
</organism>
<keyword evidence="8" id="KW-1185">Reference proteome</keyword>
<evidence type="ECO:0000256" key="2">
    <source>
        <dbReference type="ARBA" id="ARBA00022771"/>
    </source>
</evidence>
<keyword evidence="1" id="KW-0479">Metal-binding</keyword>
<protein>
    <recommendedName>
        <fullName evidence="6">SWIM-type domain-containing protein</fullName>
    </recommendedName>
</protein>
<feature type="domain" description="SWIM-type" evidence="6">
    <location>
        <begin position="140"/>
        <end position="172"/>
    </location>
</feature>
<proteinExistence type="predicted"/>
<dbReference type="AlphaFoldDB" id="A0AAD8RRQ1"/>
<dbReference type="Proteomes" id="UP001231189">
    <property type="component" value="Unassembled WGS sequence"/>
</dbReference>
<reference evidence="7" key="1">
    <citation type="submission" date="2023-07" db="EMBL/GenBank/DDBJ databases">
        <title>A chromosome-level genome assembly of Lolium multiflorum.</title>
        <authorList>
            <person name="Chen Y."/>
            <person name="Copetti D."/>
            <person name="Kolliker R."/>
            <person name="Studer B."/>
        </authorList>
    </citation>
    <scope>NUCLEOTIDE SEQUENCE</scope>
    <source>
        <strain evidence="7">02402/16</strain>
        <tissue evidence="7">Leaf</tissue>
    </source>
</reference>
<dbReference type="InterPro" id="IPR006564">
    <property type="entry name" value="Znf_PMZ"/>
</dbReference>